<evidence type="ECO:0000259" key="1">
    <source>
        <dbReference type="PROSITE" id="PS50075"/>
    </source>
</evidence>
<gene>
    <name evidence="2" type="ORF">EKN06_05450</name>
</gene>
<feature type="domain" description="Carrier" evidence="1">
    <location>
        <begin position="1"/>
        <end position="80"/>
    </location>
</feature>
<evidence type="ECO:0000313" key="2">
    <source>
        <dbReference type="EMBL" id="RVQ69609.1"/>
    </source>
</evidence>
<dbReference type="InterPro" id="IPR009081">
    <property type="entry name" value="PP-bd_ACP"/>
</dbReference>
<dbReference type="AlphaFoldDB" id="A0A437H1Z6"/>
<dbReference type="InterPro" id="IPR036736">
    <property type="entry name" value="ACP-like_sf"/>
</dbReference>
<dbReference type="Proteomes" id="UP000283003">
    <property type="component" value="Unassembled WGS sequence"/>
</dbReference>
<proteinExistence type="predicted"/>
<dbReference type="Pfam" id="PF00550">
    <property type="entry name" value="PP-binding"/>
    <property type="match status" value="1"/>
</dbReference>
<dbReference type="Gene3D" id="1.10.1200.10">
    <property type="entry name" value="ACP-like"/>
    <property type="match status" value="1"/>
</dbReference>
<sequence>MNESDLRAAMLEEIGNIAPEADLAVIAEDEDLREAIDLDSMDIFNIVIALSKKLGIDIPDADVGQLVTIGGGVRYLGDRLGAGTSSSPDSAS</sequence>
<dbReference type="EMBL" id="RXOL01000001">
    <property type="protein sequence ID" value="RVQ69609.1"/>
    <property type="molecule type" value="Genomic_DNA"/>
</dbReference>
<comment type="caution">
    <text evidence="2">The sequence shown here is derived from an EMBL/GenBank/DDBJ whole genome shotgun (WGS) entry which is preliminary data.</text>
</comment>
<dbReference type="RefSeq" id="WP_127611796.1">
    <property type="nucleotide sequence ID" value="NZ_RXOL01000001.1"/>
</dbReference>
<name>A0A437H1Z6_9SPHN</name>
<dbReference type="PROSITE" id="PS50075">
    <property type="entry name" value="CARRIER"/>
    <property type="match status" value="1"/>
</dbReference>
<dbReference type="OrthoDB" id="9810922at2"/>
<dbReference type="SUPFAM" id="SSF47336">
    <property type="entry name" value="ACP-like"/>
    <property type="match status" value="1"/>
</dbReference>
<keyword evidence="3" id="KW-1185">Reference proteome</keyword>
<protein>
    <submittedName>
        <fullName evidence="2">Acyl carrier protein</fullName>
    </submittedName>
</protein>
<reference evidence="2 3" key="1">
    <citation type="submission" date="2018-12" db="EMBL/GenBank/DDBJ databases">
        <title>Croceicoccus ponticola sp. nov., a lipolytic bacterium isolated from seawater.</title>
        <authorList>
            <person name="Yoon J.-H."/>
        </authorList>
    </citation>
    <scope>NUCLEOTIDE SEQUENCE [LARGE SCALE GENOMIC DNA]</scope>
    <source>
        <strain evidence="2 3">GM-16</strain>
    </source>
</reference>
<organism evidence="2 3">
    <name type="scientific">Croceicoccus ponticola</name>
    <dbReference type="NCBI Taxonomy" id="2217664"/>
    <lineage>
        <taxon>Bacteria</taxon>
        <taxon>Pseudomonadati</taxon>
        <taxon>Pseudomonadota</taxon>
        <taxon>Alphaproteobacteria</taxon>
        <taxon>Sphingomonadales</taxon>
        <taxon>Erythrobacteraceae</taxon>
        <taxon>Croceicoccus</taxon>
    </lineage>
</organism>
<evidence type="ECO:0000313" key="3">
    <source>
        <dbReference type="Proteomes" id="UP000283003"/>
    </source>
</evidence>
<accession>A0A437H1Z6</accession>